<sequence>MIPVSFSLLLQFCCGLTFSWAKNKNKSSSLPPPPSLLPAMERRNGMVFRRVEEGYLVLFAVDAALLFVEMASFLVFGSLSLLLSACSFSSLGRRYTRIIRRVERGFGRVS</sequence>
<keyword evidence="1" id="KW-0812">Transmembrane</keyword>
<evidence type="ECO:0000313" key="3">
    <source>
        <dbReference type="EMBL" id="KAK3344408.1"/>
    </source>
</evidence>
<evidence type="ECO:0000313" key="4">
    <source>
        <dbReference type="Proteomes" id="UP001275084"/>
    </source>
</evidence>
<reference evidence="3" key="1">
    <citation type="journal article" date="2023" name="Mol. Phylogenet. Evol.">
        <title>Genome-scale phylogeny and comparative genomics of the fungal order Sordariales.</title>
        <authorList>
            <person name="Hensen N."/>
            <person name="Bonometti L."/>
            <person name="Westerberg I."/>
            <person name="Brannstrom I.O."/>
            <person name="Guillou S."/>
            <person name="Cros-Aarteil S."/>
            <person name="Calhoun S."/>
            <person name="Haridas S."/>
            <person name="Kuo A."/>
            <person name="Mondo S."/>
            <person name="Pangilinan J."/>
            <person name="Riley R."/>
            <person name="LaButti K."/>
            <person name="Andreopoulos B."/>
            <person name="Lipzen A."/>
            <person name="Chen C."/>
            <person name="Yan M."/>
            <person name="Daum C."/>
            <person name="Ng V."/>
            <person name="Clum A."/>
            <person name="Steindorff A."/>
            <person name="Ohm R.A."/>
            <person name="Martin F."/>
            <person name="Silar P."/>
            <person name="Natvig D.O."/>
            <person name="Lalanne C."/>
            <person name="Gautier V."/>
            <person name="Ament-Velasquez S.L."/>
            <person name="Kruys A."/>
            <person name="Hutchinson M.I."/>
            <person name="Powell A.J."/>
            <person name="Barry K."/>
            <person name="Miller A.N."/>
            <person name="Grigoriev I.V."/>
            <person name="Debuchy R."/>
            <person name="Gladieux P."/>
            <person name="Hiltunen Thoren M."/>
            <person name="Johannesson H."/>
        </authorList>
    </citation>
    <scope>NUCLEOTIDE SEQUENCE</scope>
    <source>
        <strain evidence="3">CBS 955.72</strain>
    </source>
</reference>
<gene>
    <name evidence="3" type="ORF">B0T25DRAFT_556941</name>
</gene>
<evidence type="ECO:0000256" key="1">
    <source>
        <dbReference type="SAM" id="Phobius"/>
    </source>
</evidence>
<keyword evidence="1" id="KW-1133">Transmembrane helix</keyword>
<proteinExistence type="predicted"/>
<reference evidence="3" key="2">
    <citation type="submission" date="2023-06" db="EMBL/GenBank/DDBJ databases">
        <authorList>
            <consortium name="Lawrence Berkeley National Laboratory"/>
            <person name="Haridas S."/>
            <person name="Hensen N."/>
            <person name="Bonometti L."/>
            <person name="Westerberg I."/>
            <person name="Brannstrom I.O."/>
            <person name="Guillou S."/>
            <person name="Cros-Aarteil S."/>
            <person name="Calhoun S."/>
            <person name="Kuo A."/>
            <person name="Mondo S."/>
            <person name="Pangilinan J."/>
            <person name="Riley R."/>
            <person name="Labutti K."/>
            <person name="Andreopoulos B."/>
            <person name="Lipzen A."/>
            <person name="Chen C."/>
            <person name="Yanf M."/>
            <person name="Daum C."/>
            <person name="Ng V."/>
            <person name="Clum A."/>
            <person name="Steindorff A."/>
            <person name="Ohm R."/>
            <person name="Martin F."/>
            <person name="Silar P."/>
            <person name="Natvig D."/>
            <person name="Lalanne C."/>
            <person name="Gautier V."/>
            <person name="Ament-Velasquez S.L."/>
            <person name="Kruys A."/>
            <person name="Hutchinson M.I."/>
            <person name="Powell A.J."/>
            <person name="Barry K."/>
            <person name="Miller A.N."/>
            <person name="Grigoriev I.V."/>
            <person name="Debuchy R."/>
            <person name="Gladieux P."/>
            <person name="Thoren M.H."/>
            <person name="Johannesson H."/>
        </authorList>
    </citation>
    <scope>NUCLEOTIDE SEQUENCE</scope>
    <source>
        <strain evidence="3">CBS 955.72</strain>
    </source>
</reference>
<keyword evidence="2" id="KW-0732">Signal</keyword>
<name>A0AAJ0HAA0_9PEZI</name>
<protein>
    <recommendedName>
        <fullName evidence="5">Transmembrane protein</fullName>
    </recommendedName>
</protein>
<evidence type="ECO:0000256" key="2">
    <source>
        <dbReference type="SAM" id="SignalP"/>
    </source>
</evidence>
<dbReference type="Proteomes" id="UP001275084">
    <property type="component" value="Unassembled WGS sequence"/>
</dbReference>
<comment type="caution">
    <text evidence="3">The sequence shown here is derived from an EMBL/GenBank/DDBJ whole genome shotgun (WGS) entry which is preliminary data.</text>
</comment>
<dbReference type="AlphaFoldDB" id="A0AAJ0HAA0"/>
<keyword evidence="1" id="KW-0472">Membrane</keyword>
<feature type="chain" id="PRO_5042475761" description="Transmembrane protein" evidence="2">
    <location>
        <begin position="22"/>
        <end position="110"/>
    </location>
</feature>
<dbReference type="EMBL" id="JAUIQD010000007">
    <property type="protein sequence ID" value="KAK3344408.1"/>
    <property type="molecule type" value="Genomic_DNA"/>
</dbReference>
<feature type="signal peptide" evidence="2">
    <location>
        <begin position="1"/>
        <end position="21"/>
    </location>
</feature>
<keyword evidence="4" id="KW-1185">Reference proteome</keyword>
<accession>A0AAJ0HAA0</accession>
<organism evidence="3 4">
    <name type="scientific">Lasiosphaeria hispida</name>
    <dbReference type="NCBI Taxonomy" id="260671"/>
    <lineage>
        <taxon>Eukaryota</taxon>
        <taxon>Fungi</taxon>
        <taxon>Dikarya</taxon>
        <taxon>Ascomycota</taxon>
        <taxon>Pezizomycotina</taxon>
        <taxon>Sordariomycetes</taxon>
        <taxon>Sordariomycetidae</taxon>
        <taxon>Sordariales</taxon>
        <taxon>Lasiosphaeriaceae</taxon>
        <taxon>Lasiosphaeria</taxon>
    </lineage>
</organism>
<evidence type="ECO:0008006" key="5">
    <source>
        <dbReference type="Google" id="ProtNLM"/>
    </source>
</evidence>
<feature type="transmembrane region" description="Helical" evidence="1">
    <location>
        <begin position="64"/>
        <end position="91"/>
    </location>
</feature>